<evidence type="ECO:0000256" key="1">
    <source>
        <dbReference type="ARBA" id="ARBA00023015"/>
    </source>
</evidence>
<proteinExistence type="predicted"/>
<dbReference type="Proteomes" id="UP001207626">
    <property type="component" value="Unassembled WGS sequence"/>
</dbReference>
<evidence type="ECO:0000256" key="2">
    <source>
        <dbReference type="ARBA" id="ARBA00023125"/>
    </source>
</evidence>
<evidence type="ECO:0000313" key="5">
    <source>
        <dbReference type="EMBL" id="MCY9519485.1"/>
    </source>
</evidence>
<dbReference type="PANTHER" id="PTHR30146:SF109">
    <property type="entry name" value="HTH-TYPE TRANSCRIPTIONAL REGULATOR GALS"/>
    <property type="match status" value="1"/>
</dbReference>
<dbReference type="InterPro" id="IPR046335">
    <property type="entry name" value="LacI/GalR-like_sensor"/>
</dbReference>
<evidence type="ECO:0000259" key="4">
    <source>
        <dbReference type="Pfam" id="PF13377"/>
    </source>
</evidence>
<dbReference type="Gene3D" id="3.40.50.2300">
    <property type="match status" value="1"/>
</dbReference>
<dbReference type="RefSeq" id="WP_176392888.1">
    <property type="nucleotide sequence ID" value="NZ_JAMDLV010000015.1"/>
</dbReference>
<keyword evidence="3" id="KW-0804">Transcription</keyword>
<feature type="domain" description="Transcriptional regulator LacI/GalR-like sensor" evidence="4">
    <location>
        <begin position="15"/>
        <end position="65"/>
    </location>
</feature>
<keyword evidence="1" id="KW-0805">Transcription regulation</keyword>
<evidence type="ECO:0000313" key="6">
    <source>
        <dbReference type="Proteomes" id="UP001207626"/>
    </source>
</evidence>
<dbReference type="PANTHER" id="PTHR30146">
    <property type="entry name" value="LACI-RELATED TRANSCRIPTIONAL REPRESSOR"/>
    <property type="match status" value="1"/>
</dbReference>
<keyword evidence="2" id="KW-0238">DNA-binding</keyword>
<gene>
    <name evidence="5" type="ORF">M5X09_07280</name>
</gene>
<dbReference type="EMBL" id="JAMDLW010000008">
    <property type="protein sequence ID" value="MCY9519485.1"/>
    <property type="molecule type" value="Genomic_DNA"/>
</dbReference>
<dbReference type="Pfam" id="PF13377">
    <property type="entry name" value="Peripla_BP_3"/>
    <property type="match status" value="1"/>
</dbReference>
<comment type="caution">
    <text evidence="5">The sequence shown here is derived from an EMBL/GenBank/DDBJ whole genome shotgun (WGS) entry which is preliminary data.</text>
</comment>
<dbReference type="SUPFAM" id="SSF53822">
    <property type="entry name" value="Periplasmic binding protein-like I"/>
    <property type="match status" value="1"/>
</dbReference>
<accession>A0ABT4DQH7</accession>
<reference evidence="5 6" key="1">
    <citation type="submission" date="2022-05" db="EMBL/GenBank/DDBJ databases">
        <title>Genome Sequencing of Bee-Associated Microbes.</title>
        <authorList>
            <person name="Dunlap C."/>
        </authorList>
    </citation>
    <scope>NUCLEOTIDE SEQUENCE [LARGE SCALE GENOMIC DNA]</scope>
    <source>
        <strain evidence="5 6">NRRL NRS-1438</strain>
    </source>
</reference>
<keyword evidence="6" id="KW-1185">Reference proteome</keyword>
<sequence>MKKGSRAVLDLYQRDPAVTAICCANDLMALGAVMALSQQGVRVPENISIVGYDGAFFTAYTNPPLRQFGTPTSGSAFGPLRCWSSC</sequence>
<dbReference type="InterPro" id="IPR028082">
    <property type="entry name" value="Peripla_BP_I"/>
</dbReference>
<organism evidence="5 6">
    <name type="scientific">Paenibacillus apiarius</name>
    <dbReference type="NCBI Taxonomy" id="46240"/>
    <lineage>
        <taxon>Bacteria</taxon>
        <taxon>Bacillati</taxon>
        <taxon>Bacillota</taxon>
        <taxon>Bacilli</taxon>
        <taxon>Bacillales</taxon>
        <taxon>Paenibacillaceae</taxon>
        <taxon>Paenibacillus</taxon>
    </lineage>
</organism>
<dbReference type="CDD" id="cd06267">
    <property type="entry name" value="PBP1_LacI_sugar_binding-like"/>
    <property type="match status" value="1"/>
</dbReference>
<protein>
    <submittedName>
        <fullName evidence="5">Substrate-binding domain-containing protein</fullName>
    </submittedName>
</protein>
<name>A0ABT4DQH7_9BACL</name>
<evidence type="ECO:0000256" key="3">
    <source>
        <dbReference type="ARBA" id="ARBA00023163"/>
    </source>
</evidence>